<evidence type="ECO:0000313" key="2">
    <source>
        <dbReference type="Proteomes" id="UP000284407"/>
    </source>
</evidence>
<dbReference type="Gene3D" id="1.10.10.10">
    <property type="entry name" value="Winged helix-like DNA-binding domain superfamily/Winged helix DNA-binding domain"/>
    <property type="match status" value="1"/>
</dbReference>
<dbReference type="AlphaFoldDB" id="A0A420DUU8"/>
<organism evidence="1 2">
    <name type="scientific">Sulfitobacter guttiformis</name>
    <dbReference type="NCBI Taxonomy" id="74349"/>
    <lineage>
        <taxon>Bacteria</taxon>
        <taxon>Pseudomonadati</taxon>
        <taxon>Pseudomonadota</taxon>
        <taxon>Alphaproteobacteria</taxon>
        <taxon>Rhodobacterales</taxon>
        <taxon>Roseobacteraceae</taxon>
        <taxon>Sulfitobacter</taxon>
    </lineage>
</organism>
<protein>
    <submittedName>
        <fullName evidence="1">Uncharacterized protein</fullName>
    </submittedName>
</protein>
<reference evidence="1 2" key="1">
    <citation type="submission" date="2018-09" db="EMBL/GenBank/DDBJ databases">
        <title>Genomic Encyclopedia of Archaeal and Bacterial Type Strains, Phase II (KMG-II): from individual species to whole genera.</title>
        <authorList>
            <person name="Goeker M."/>
        </authorList>
    </citation>
    <scope>NUCLEOTIDE SEQUENCE [LARGE SCALE GENOMIC DNA]</scope>
    <source>
        <strain evidence="1 2">DSM 11458</strain>
    </source>
</reference>
<proteinExistence type="predicted"/>
<evidence type="ECO:0000313" key="1">
    <source>
        <dbReference type="EMBL" id="RKE97897.1"/>
    </source>
</evidence>
<dbReference type="InterPro" id="IPR036388">
    <property type="entry name" value="WH-like_DNA-bd_sf"/>
</dbReference>
<comment type="caution">
    <text evidence="1">The sequence shown here is derived from an EMBL/GenBank/DDBJ whole genome shotgun (WGS) entry which is preliminary data.</text>
</comment>
<dbReference type="OrthoDB" id="3650427at2"/>
<dbReference type="RefSeq" id="WP_025061281.1">
    <property type="nucleotide sequence ID" value="NZ_RAQK01000001.1"/>
</dbReference>
<dbReference type="Proteomes" id="UP000284407">
    <property type="component" value="Unassembled WGS sequence"/>
</dbReference>
<dbReference type="EMBL" id="RAQK01000001">
    <property type="protein sequence ID" value="RKE97897.1"/>
    <property type="molecule type" value="Genomic_DNA"/>
</dbReference>
<sequence length="524" mass="59053">MDIEEEFREFLVNVPRKAGQLKLDGTPRKMAELDPILQTRNHAIILDYYGFGADDQIMPTYEALGQNYGELTRERVRQLIERNYRDHLDGPLPIAKMVDAVITQRDFWLEPDLLQQLQTKSLIGNFPTLVGIIDYLRSQGLSEGYTVCHANLEKVTRNSYSKHEARVICNESKLRSLKKHLKAAYKVPGLVGLGKLSYVKGPKTTEDFKVLKDLIVLNEQTWSAVEGEDLWYIFENSDGNSLINAAEKVFSIVESIGVDHLTEMLSHSLRRRAANTEFPSESLIRTWIMQSRHFVVEDGLASFKGTPGELGDGEDILCNIMRGRGAIPTPEVTKSLVAEGLGSANIGKLIFNSPLLFIDKKGGRGNYLVTLASDLAFDQNSTNEKRYDRFKDRLSKIGNTDQASIGTRRREQSILADWIFGQKNKRRCAICQRKYSRNALVVAHKKKRSQCSDSERLDPHIVFPLCIFGCDYLYEHGFLTIVDGQVQSGNTGLSKTERSAVGALVGVRLKPRWATGRPEYFCNG</sequence>
<accession>A0A420DUU8</accession>
<gene>
    <name evidence="1" type="ORF">C8N30_2528</name>
</gene>
<name>A0A420DUU8_9RHOB</name>
<keyword evidence="2" id="KW-1185">Reference proteome</keyword>